<feature type="compositionally biased region" description="Low complexity" evidence="1">
    <location>
        <begin position="166"/>
        <end position="181"/>
    </location>
</feature>
<accession>A0A7S4B3U7</accession>
<feature type="compositionally biased region" description="Acidic residues" evidence="1">
    <location>
        <begin position="1"/>
        <end position="10"/>
    </location>
</feature>
<gene>
    <name evidence="2" type="ORF">PCAR00345_LOCUS4592</name>
</gene>
<proteinExistence type="predicted"/>
<feature type="region of interest" description="Disordered" evidence="1">
    <location>
        <begin position="279"/>
        <end position="311"/>
    </location>
</feature>
<feature type="compositionally biased region" description="Polar residues" evidence="1">
    <location>
        <begin position="16"/>
        <end position="35"/>
    </location>
</feature>
<organism evidence="2">
    <name type="scientific">Chrysotila carterae</name>
    <name type="common">Marine alga</name>
    <name type="synonym">Syracosphaera carterae</name>
    <dbReference type="NCBI Taxonomy" id="13221"/>
    <lineage>
        <taxon>Eukaryota</taxon>
        <taxon>Haptista</taxon>
        <taxon>Haptophyta</taxon>
        <taxon>Prymnesiophyceae</taxon>
        <taxon>Isochrysidales</taxon>
        <taxon>Isochrysidaceae</taxon>
        <taxon>Chrysotila</taxon>
    </lineage>
</organism>
<protein>
    <submittedName>
        <fullName evidence="2">Uncharacterized protein</fullName>
    </submittedName>
</protein>
<feature type="region of interest" description="Disordered" evidence="1">
    <location>
        <begin position="1"/>
        <end position="83"/>
    </location>
</feature>
<name>A0A7S4B3U7_CHRCT</name>
<dbReference type="EMBL" id="HBIZ01007957">
    <property type="protein sequence ID" value="CAE0752007.1"/>
    <property type="molecule type" value="Transcribed_RNA"/>
</dbReference>
<dbReference type="AlphaFoldDB" id="A0A7S4B3U7"/>
<reference evidence="2" key="1">
    <citation type="submission" date="2021-01" db="EMBL/GenBank/DDBJ databases">
        <authorList>
            <person name="Corre E."/>
            <person name="Pelletier E."/>
            <person name="Niang G."/>
            <person name="Scheremetjew M."/>
            <person name="Finn R."/>
            <person name="Kale V."/>
            <person name="Holt S."/>
            <person name="Cochrane G."/>
            <person name="Meng A."/>
            <person name="Brown T."/>
            <person name="Cohen L."/>
        </authorList>
    </citation>
    <scope>NUCLEOTIDE SEQUENCE</scope>
    <source>
        <strain evidence="2">CCMP645</strain>
    </source>
</reference>
<sequence>MGFTNDEESTAEMQMLQASAKSLSGLPSTPMQSHCTFDRIVSNKTSEAISAPGKPGFNDESVAEEQHANGPPPLANSPSPNSCLDVLTTTVSAISEFSDGSEGNRSAEMDQKCDASPPARGRDRSASPFQHFWRRSASSGRVGAPLTCGRLSPLQPRGKSHAWKCSSTGSPSAGESAASPANHGPRIASSIRKSPYFCRPAHSRASQPSCSPCAPSTAAQGVVVLTSPSDSRNPCPRNRLGLEPATMWCSRGVAFEGMRLGESINTFLARKKGYLVDLNDKPKPMPKGRMASDSYCPQPAAPVRPKQVSRA</sequence>
<evidence type="ECO:0000313" key="2">
    <source>
        <dbReference type="EMBL" id="CAE0752007.1"/>
    </source>
</evidence>
<feature type="region of interest" description="Disordered" evidence="1">
    <location>
        <begin position="95"/>
        <end position="186"/>
    </location>
</feature>
<evidence type="ECO:0000256" key="1">
    <source>
        <dbReference type="SAM" id="MobiDB-lite"/>
    </source>
</evidence>